<sequence>MRLGYDLTIEQSQKLVMTPELIQAIQILQFNTQELDSYVEEQLLTNPILEITASAPAESEKNAEEFQVKNDDFQAKDNNNEFDWAEHFKEKEYDDISYKQWEYNAEKSEYTYEQFVSSEITLVEHLMFQLQFAPIKQSCRAIGRYMIESLDENGYMTLSVEEIAKEFGVEPEKVTIVLDAIQNFEPAGVGARSLKECLLIQLRHQGKVDPVVEEVINHYLEDIAGNRLNNIAKALGVSVKEIQEVSDLIKGLEPKPGRQFGSANETRYIVPDVTVEKIDSEYIVTVNESSAPKLTISPYYQRMLIDSDKESNISKFLTGRLNSALWLIKSIEQRRQTIYNVVNAVVKYQIDFFDKGPKYLRTLTLKQIADEVGIHESTVSRSINGKYMQSPRGIYEIKYFFTSGVSGNSGEGIASESIKTFIREIVENEDPKSPLSDQAMVEMLTERGIDISRRTVAKYRDEMNLPSSSKRKRY</sequence>
<accession>A0ACD1A7M7</accession>
<keyword evidence="2" id="KW-1185">Reference proteome</keyword>
<proteinExistence type="predicted"/>
<organism evidence="1 2">
    <name type="scientific">Anoxybacterium hadale</name>
    <dbReference type="NCBI Taxonomy" id="3408580"/>
    <lineage>
        <taxon>Bacteria</taxon>
        <taxon>Bacillati</taxon>
        <taxon>Bacillota</taxon>
        <taxon>Clostridia</taxon>
        <taxon>Peptostreptococcales</taxon>
        <taxon>Anaerovoracaceae</taxon>
        <taxon>Anoxybacterium</taxon>
    </lineage>
</organism>
<dbReference type="EMBL" id="CP042469">
    <property type="protein sequence ID" value="QOX62441.1"/>
    <property type="molecule type" value="Genomic_DNA"/>
</dbReference>
<dbReference type="Proteomes" id="UP000594014">
    <property type="component" value="Chromosome"/>
</dbReference>
<name>A0ACD1A7M7_9FIRM</name>
<protein>
    <submittedName>
        <fullName evidence="1">RNA polymerase factor sigma-54</fullName>
    </submittedName>
</protein>
<evidence type="ECO:0000313" key="1">
    <source>
        <dbReference type="EMBL" id="QOX62441.1"/>
    </source>
</evidence>
<reference evidence="1" key="1">
    <citation type="submission" date="2019-08" db="EMBL/GenBank/DDBJ databases">
        <title>Genome sequence of Clostridiales bacterium MT110.</title>
        <authorList>
            <person name="Cao J."/>
        </authorList>
    </citation>
    <scope>NUCLEOTIDE SEQUENCE</scope>
    <source>
        <strain evidence="1">MT110</strain>
    </source>
</reference>
<gene>
    <name evidence="1" type="primary">rpoN</name>
    <name evidence="1" type="ORF">FRZ06_03225</name>
</gene>
<evidence type="ECO:0000313" key="2">
    <source>
        <dbReference type="Proteomes" id="UP000594014"/>
    </source>
</evidence>